<feature type="domain" description="Transposase DDE" evidence="3">
    <location>
        <begin position="322"/>
        <end position="441"/>
    </location>
</feature>
<dbReference type="Pfam" id="PF05598">
    <property type="entry name" value="DUF772"/>
    <property type="match status" value="1"/>
</dbReference>
<dbReference type="InterPro" id="IPR047629">
    <property type="entry name" value="IS1182_transpos"/>
</dbReference>
<keyword evidence="5" id="KW-1185">Reference proteome</keyword>
<proteinExistence type="predicted"/>
<dbReference type="EMBL" id="BAABYW010000001">
    <property type="protein sequence ID" value="GAA6406911.1"/>
    <property type="molecule type" value="Genomic_DNA"/>
</dbReference>
<evidence type="ECO:0000259" key="3">
    <source>
        <dbReference type="Pfam" id="PF13751"/>
    </source>
</evidence>
<organism evidence="4 5">
    <name type="scientific">Blautia hominis</name>
    <dbReference type="NCBI Taxonomy" id="2025493"/>
    <lineage>
        <taxon>Bacteria</taxon>
        <taxon>Bacillati</taxon>
        <taxon>Bacillota</taxon>
        <taxon>Clostridia</taxon>
        <taxon>Lachnospirales</taxon>
        <taxon>Lachnospiraceae</taxon>
        <taxon>Blautia</taxon>
    </lineage>
</organism>
<evidence type="ECO:0000313" key="5">
    <source>
        <dbReference type="Proteomes" id="UP001600943"/>
    </source>
</evidence>
<feature type="region of interest" description="Disordered" evidence="1">
    <location>
        <begin position="175"/>
        <end position="203"/>
    </location>
</feature>
<accession>A0ABQ0B639</accession>
<dbReference type="PANTHER" id="PTHR33408:SF2">
    <property type="entry name" value="TRANSPOSASE DDE DOMAIN-CONTAINING PROTEIN"/>
    <property type="match status" value="1"/>
</dbReference>
<dbReference type="Proteomes" id="UP001600943">
    <property type="component" value="Unassembled WGS sequence"/>
</dbReference>
<reference evidence="4 5" key="1">
    <citation type="submission" date="2024-04" db="EMBL/GenBank/DDBJ databases">
        <title>Defined microbial consortia suppress multidrug-resistant proinflammatory Enterobacteriaceae via ecological control.</title>
        <authorList>
            <person name="Furuichi M."/>
            <person name="Kawaguchi T."/>
            <person name="Pust M."/>
            <person name="Yasuma K."/>
            <person name="Plichta D."/>
            <person name="Hasegawa N."/>
            <person name="Ohya T."/>
            <person name="Bhattarai S."/>
            <person name="Sasajima S."/>
            <person name="Aoto Y."/>
            <person name="Tuganbaev T."/>
            <person name="Yaginuma M."/>
            <person name="Ueda M."/>
            <person name="Okahashi N."/>
            <person name="Amafuji K."/>
            <person name="Kiridooshi Y."/>
            <person name="Sugita K."/>
            <person name="Strazar M."/>
            <person name="Skelly A."/>
            <person name="Suda W."/>
            <person name="Hattori M."/>
            <person name="Nakamoto N."/>
            <person name="Caballero S."/>
            <person name="Norman J."/>
            <person name="Olle B."/>
            <person name="Tanoue T."/>
            <person name="Arita M."/>
            <person name="Bucci V."/>
            <person name="Atarashi K."/>
            <person name="Xavier R."/>
            <person name="Honda K."/>
        </authorList>
    </citation>
    <scope>NUCLEOTIDE SEQUENCE [LARGE SCALE GENOMIC DNA]</scope>
    <source>
        <strain evidence="5">k04-0078-D8-1</strain>
    </source>
</reference>
<sequence>MMGKKDNAERTQMEIASLEDLVPRNHLVRKLDEAIDMRFIYEEVKDLYSDFGRESIDPVVLIKIAMIQYIFGIPSMRKTIREIEVNFAYRWYLGYGMHEEIPHFSTFGKNYSRRFKDTDLFEKIFSKILSEVAANGFLDTESLFIDGTHIKASANSHKYHNEVIRKEARSYEKELQEEIKRDRQEHGKKPLKEKEKEPEMITQKVSTTDPDSGWFHKGEHKQVFAYAANTCCDKNNYVLDFEVTAGNVHDSVSFWHLYRRLKQDWKYGIYYVMDAGYKIPSIARQLIKDGKTPVMPYKRPMTQAGFFKKYDFVYDEFFDCYLCPDHKVLHYTTTNREGYREYKSDWLVCQSCPHRDRCTNSKDSVKVITRHVWEDYMEQVEEIRHTIGMKERYKKRKETIERVFADAKEKHGMRYTQYRGLAKIKMELNLLFGCMNLKKLAIWKWRIKWGAKYRSSSLQFFFSSIKFRFENWKWAKKRFADMISRTVLSTV</sequence>
<evidence type="ECO:0000256" key="1">
    <source>
        <dbReference type="SAM" id="MobiDB-lite"/>
    </source>
</evidence>
<feature type="domain" description="Transposase InsH N-terminal" evidence="2">
    <location>
        <begin position="17"/>
        <end position="113"/>
    </location>
</feature>
<feature type="compositionally biased region" description="Basic and acidic residues" evidence="1">
    <location>
        <begin position="175"/>
        <end position="199"/>
    </location>
</feature>
<protein>
    <submittedName>
        <fullName evidence="4">IS1182 family transposase</fullName>
    </submittedName>
</protein>
<dbReference type="NCBIfam" id="NF033551">
    <property type="entry name" value="transpos_IS1182"/>
    <property type="match status" value="1"/>
</dbReference>
<evidence type="ECO:0000259" key="2">
    <source>
        <dbReference type="Pfam" id="PF05598"/>
    </source>
</evidence>
<dbReference type="InterPro" id="IPR008490">
    <property type="entry name" value="Transposase_InsH_N"/>
</dbReference>
<gene>
    <name evidence="4" type="ORF">K040078D81_10280</name>
</gene>
<dbReference type="Pfam" id="PF13751">
    <property type="entry name" value="DDE_Tnp_1_6"/>
    <property type="match status" value="1"/>
</dbReference>
<dbReference type="InterPro" id="IPR025668">
    <property type="entry name" value="Tnp_DDE_dom"/>
</dbReference>
<dbReference type="RefSeq" id="WP_390403857.1">
    <property type="nucleotide sequence ID" value="NZ_BAABYW010000001.1"/>
</dbReference>
<evidence type="ECO:0000313" key="4">
    <source>
        <dbReference type="EMBL" id="GAA6406911.1"/>
    </source>
</evidence>
<name>A0ABQ0B639_9FIRM</name>
<comment type="caution">
    <text evidence="4">The sequence shown here is derived from an EMBL/GenBank/DDBJ whole genome shotgun (WGS) entry which is preliminary data.</text>
</comment>
<dbReference type="PANTHER" id="PTHR33408">
    <property type="entry name" value="TRANSPOSASE"/>
    <property type="match status" value="1"/>
</dbReference>